<dbReference type="Proteomes" id="UP001174136">
    <property type="component" value="Unassembled WGS sequence"/>
</dbReference>
<feature type="region of interest" description="Disordered" evidence="1">
    <location>
        <begin position="127"/>
        <end position="157"/>
    </location>
</feature>
<protein>
    <recommendedName>
        <fullName evidence="4">Peptidase A2 domain-containing protein</fullName>
    </recommendedName>
</protein>
<proteinExistence type="predicted"/>
<dbReference type="Gene3D" id="2.40.70.10">
    <property type="entry name" value="Acid Proteases"/>
    <property type="match status" value="1"/>
</dbReference>
<evidence type="ECO:0000256" key="1">
    <source>
        <dbReference type="SAM" id="MobiDB-lite"/>
    </source>
</evidence>
<feature type="compositionally biased region" description="Polar residues" evidence="1">
    <location>
        <begin position="127"/>
        <end position="142"/>
    </location>
</feature>
<gene>
    <name evidence="2" type="ORF">N1851_018732</name>
</gene>
<evidence type="ECO:0008006" key="4">
    <source>
        <dbReference type="Google" id="ProtNLM"/>
    </source>
</evidence>
<organism evidence="2 3">
    <name type="scientific">Merluccius polli</name>
    <name type="common">Benguela hake</name>
    <name type="synonym">Merluccius cadenati</name>
    <dbReference type="NCBI Taxonomy" id="89951"/>
    <lineage>
        <taxon>Eukaryota</taxon>
        <taxon>Metazoa</taxon>
        <taxon>Chordata</taxon>
        <taxon>Craniata</taxon>
        <taxon>Vertebrata</taxon>
        <taxon>Euteleostomi</taxon>
        <taxon>Actinopterygii</taxon>
        <taxon>Neopterygii</taxon>
        <taxon>Teleostei</taxon>
        <taxon>Neoteleostei</taxon>
        <taxon>Acanthomorphata</taxon>
        <taxon>Zeiogadaria</taxon>
        <taxon>Gadariae</taxon>
        <taxon>Gadiformes</taxon>
        <taxon>Gadoidei</taxon>
        <taxon>Merlucciidae</taxon>
        <taxon>Merluccius</taxon>
    </lineage>
</organism>
<comment type="caution">
    <text evidence="2">The sequence shown here is derived from an EMBL/GenBank/DDBJ whole genome shotgun (WGS) entry which is preliminary data.</text>
</comment>
<dbReference type="InterPro" id="IPR021109">
    <property type="entry name" value="Peptidase_aspartic_dom_sf"/>
</dbReference>
<evidence type="ECO:0000313" key="3">
    <source>
        <dbReference type="Proteomes" id="UP001174136"/>
    </source>
</evidence>
<reference evidence="2" key="1">
    <citation type="journal article" date="2023" name="Front. Mar. Sci.">
        <title>A new Merluccius polli reference genome to investigate the effects of global change in West African waters.</title>
        <authorList>
            <person name="Mateo J.L."/>
            <person name="Blanco-Fernandez C."/>
            <person name="Garcia-Vazquez E."/>
            <person name="Machado-Schiaffino G."/>
        </authorList>
    </citation>
    <scope>NUCLEOTIDE SEQUENCE</scope>
    <source>
        <strain evidence="2">C29</strain>
        <tissue evidence="2">Fin</tissue>
    </source>
</reference>
<evidence type="ECO:0000313" key="2">
    <source>
        <dbReference type="EMBL" id="KAK0143148.1"/>
    </source>
</evidence>
<dbReference type="AlphaFoldDB" id="A0AA47P056"/>
<sequence>MSLMEMVKRKAPLCFPNPDNVLRDQFIEHVKDIMLKRELRRHMRLHPNSSFLDIRREALRWVEEGEHIPKPRSRAYSCNAQRTTECEADLNVISAKPNTEISELKECLIRQQAQLDAIMHRLDSSSLRTHSGSTTHAQPSQHQRAEPSFRRWSGSARGAPFQPRFQPRWYPYLLALQPARTHGQGLPDHTTLVITSPASSRGYNGYYSTFGKLTPSDAAAHASEGVLLGLPPQRAQTLLGNCPVVEILVEGIAVPCLLDTGSMVTTITEEFFEKHLQPRLKTPLNPCSWLTLKGANGLEIPYRGYAELEIQILGRVLPKMGILVVTPTSDPSTQSRKSQVPGLLGMNVISSCYRELFFQHGEALFQSANVRQAGKGLVRALSECQQFDRMSDSGRVGPVRVRPGPAVLIPAGSLRFVPAFCHQGLGKTLSSALLEPGFPGSSHLPADLLVSTAFLSVVHGAVSVPVVNVSTQDKWLWPKTLLGELHMACTQPTDCPVQFNLQSQDNEQVALIQSVGAEHRRVQDFSTLSWPALSSAEQMEARGMLEKYQDSFSQGEADFGCTPLVHHTIPLLDNAPTRQRYRRLPPSQYELVKAHSGAFGTKGHQT</sequence>
<dbReference type="SUPFAM" id="SSF50630">
    <property type="entry name" value="Acid proteases"/>
    <property type="match status" value="1"/>
</dbReference>
<dbReference type="CDD" id="cd05483">
    <property type="entry name" value="retropepsin_like_bacteria"/>
    <property type="match status" value="1"/>
</dbReference>
<name>A0AA47P056_MERPO</name>
<keyword evidence="3" id="KW-1185">Reference proteome</keyword>
<accession>A0AA47P056</accession>
<dbReference type="InterPro" id="IPR034122">
    <property type="entry name" value="Retropepsin-like_bacterial"/>
</dbReference>
<dbReference type="EMBL" id="JAOPHQ010003432">
    <property type="protein sequence ID" value="KAK0143148.1"/>
    <property type="molecule type" value="Genomic_DNA"/>
</dbReference>